<evidence type="ECO:0000313" key="4">
    <source>
        <dbReference type="EMBL" id="KAK7845048.1"/>
    </source>
</evidence>
<evidence type="ECO:0000256" key="1">
    <source>
        <dbReference type="ARBA" id="ARBA00008894"/>
    </source>
</evidence>
<accession>A0AAW0L277</accession>
<evidence type="ECO:0000259" key="3">
    <source>
        <dbReference type="PROSITE" id="PS51153"/>
    </source>
</evidence>
<keyword evidence="2" id="KW-0611">Plant defense</keyword>
<keyword evidence="5" id="KW-1185">Reference proteome</keyword>
<reference evidence="4 5" key="1">
    <citation type="journal article" date="2018" name="Sci. Data">
        <title>The draft genome sequence of cork oak.</title>
        <authorList>
            <person name="Ramos A.M."/>
            <person name="Usie A."/>
            <person name="Barbosa P."/>
            <person name="Barros P.M."/>
            <person name="Capote T."/>
            <person name="Chaves I."/>
            <person name="Simoes F."/>
            <person name="Abreu I."/>
            <person name="Carrasquinho I."/>
            <person name="Faro C."/>
            <person name="Guimaraes J.B."/>
            <person name="Mendonca D."/>
            <person name="Nobrega F."/>
            <person name="Rodrigues L."/>
            <person name="Saibo N.J.M."/>
            <person name="Varela M.C."/>
            <person name="Egas C."/>
            <person name="Matos J."/>
            <person name="Miguel C.M."/>
            <person name="Oliveira M.M."/>
            <person name="Ricardo C.P."/>
            <person name="Goncalves S."/>
        </authorList>
    </citation>
    <scope>NUCLEOTIDE SEQUENCE [LARGE SCALE GENOMIC DNA]</scope>
    <source>
        <strain evidence="5">cv. HL8</strain>
    </source>
</reference>
<comment type="similarity">
    <text evidence="1">Belongs to the disease resistance NB-LRR family.</text>
</comment>
<dbReference type="GO" id="GO:0006952">
    <property type="term" value="P:defense response"/>
    <property type="evidence" value="ECO:0007669"/>
    <property type="project" value="UniProtKB-KW"/>
</dbReference>
<gene>
    <name evidence="4" type="ORF">CFP56_010108</name>
</gene>
<dbReference type="InterPro" id="IPR008808">
    <property type="entry name" value="Powdery_mildew-R_dom"/>
</dbReference>
<dbReference type="SUPFAM" id="SSF52540">
    <property type="entry name" value="P-loop containing nucleoside triphosphate hydrolases"/>
    <property type="match status" value="3"/>
</dbReference>
<dbReference type="AlphaFoldDB" id="A0AAW0L277"/>
<proteinExistence type="inferred from homology"/>
<feature type="domain" description="RPW8" evidence="3">
    <location>
        <begin position="199"/>
        <end position="351"/>
    </location>
</feature>
<dbReference type="InterPro" id="IPR027417">
    <property type="entry name" value="P-loop_NTPase"/>
</dbReference>
<protein>
    <submittedName>
        <fullName evidence="4">Disease resistance protein</fullName>
    </submittedName>
</protein>
<evidence type="ECO:0000256" key="2">
    <source>
        <dbReference type="ARBA" id="ARBA00022821"/>
    </source>
</evidence>
<dbReference type="Pfam" id="PF05659">
    <property type="entry name" value="RPW8"/>
    <property type="match status" value="2"/>
</dbReference>
<sequence length="633" mass="72157">MPAAELLAGAALGEAFNILHDAVKKYGRKALNFNSAFKRLKRNLDRFAPKMEEIREASEELDLPKEETKSLIDQIKKGEKLISKCSTNNWFLRIFKGFKYYNELTKLNDAIVTFIKVDMNLQTRRDVLRLLEAMQKKKETGPSYSVHKPPAFIVGFDVPLKELKTKLWEESLLLLTAPGGCGKTTLVKVLCQDGEIKVMPAAELLAGAALGEAFNILHDAVKKYGRKALNFNSAFKRLKRNLAKFAPAMEEIRKASEELDLPKEETESLIDQIKKGEKLISKCSTNNWFLRIFKGFKYYNELTKLNDAIVTFIKVDMNLQIRRDGLRLLKATQKNNETRPSYWVPKPPDFIVGFDVPLKELKTKLWEESLLLLTAPGGHIGQNKFGDNIFFVTISNDPDLKAIVRTLLNHAGALVPKFQSDEDAVNHLQELPKRIGLNPTLLILDDVWPGSETLLEKFTFHMPNFKILVTTRTAFTRFSSYELKPLDDKDARTLFDHSTLQDGSSCISDDIPDEYIDKVLWQSMIYMHSTGLILFALTLCKELPKRIGLNPTLLILDDVWPGSETLLEKFTFHMPNFKILVTTRTAFTRFSSYELKPLDDKDARTLFDHSTLQDGSSCISDDIPDEYIDKKYL</sequence>
<evidence type="ECO:0000313" key="5">
    <source>
        <dbReference type="Proteomes" id="UP000237347"/>
    </source>
</evidence>
<dbReference type="PROSITE" id="PS51153">
    <property type="entry name" value="RPW8"/>
    <property type="match status" value="2"/>
</dbReference>
<name>A0AAW0L277_QUESU</name>
<comment type="caution">
    <text evidence="4">The sequence shown here is derived from an EMBL/GenBank/DDBJ whole genome shotgun (WGS) entry which is preliminary data.</text>
</comment>
<dbReference type="PANTHER" id="PTHR36766:SF3">
    <property type="entry name" value="RPW8 DOMAIN-CONTAINING PROTEIN"/>
    <property type="match status" value="1"/>
</dbReference>
<dbReference type="PANTHER" id="PTHR36766">
    <property type="entry name" value="PLANT BROAD-SPECTRUM MILDEW RESISTANCE PROTEIN RPW8"/>
    <property type="match status" value="1"/>
</dbReference>
<dbReference type="Gene3D" id="3.40.50.300">
    <property type="entry name" value="P-loop containing nucleotide triphosphate hydrolases"/>
    <property type="match status" value="1"/>
</dbReference>
<organism evidence="4 5">
    <name type="scientific">Quercus suber</name>
    <name type="common">Cork oak</name>
    <dbReference type="NCBI Taxonomy" id="58331"/>
    <lineage>
        <taxon>Eukaryota</taxon>
        <taxon>Viridiplantae</taxon>
        <taxon>Streptophyta</taxon>
        <taxon>Embryophyta</taxon>
        <taxon>Tracheophyta</taxon>
        <taxon>Spermatophyta</taxon>
        <taxon>Magnoliopsida</taxon>
        <taxon>eudicotyledons</taxon>
        <taxon>Gunneridae</taxon>
        <taxon>Pentapetalae</taxon>
        <taxon>rosids</taxon>
        <taxon>fabids</taxon>
        <taxon>Fagales</taxon>
        <taxon>Fagaceae</taxon>
        <taxon>Quercus</taxon>
    </lineage>
</organism>
<dbReference type="EMBL" id="PKMF04000176">
    <property type="protein sequence ID" value="KAK7845048.1"/>
    <property type="molecule type" value="Genomic_DNA"/>
</dbReference>
<feature type="domain" description="RPW8" evidence="3">
    <location>
        <begin position="1"/>
        <end position="153"/>
    </location>
</feature>
<dbReference type="Proteomes" id="UP000237347">
    <property type="component" value="Unassembled WGS sequence"/>
</dbReference>